<evidence type="ECO:0000259" key="2">
    <source>
        <dbReference type="Pfam" id="PF24536"/>
    </source>
</evidence>
<dbReference type="GeneID" id="115822507"/>
<dbReference type="PANTHER" id="PTHR16165:SF9">
    <property type="entry name" value="NXPE FAMILY MEMBER 3"/>
    <property type="match status" value="1"/>
</dbReference>
<dbReference type="FunCoup" id="A0A6J2WD58">
    <property type="interactions" value="1368"/>
</dbReference>
<evidence type="ECO:0000313" key="3">
    <source>
        <dbReference type="Proteomes" id="UP000504632"/>
    </source>
</evidence>
<organism evidence="3 4">
    <name type="scientific">Chanos chanos</name>
    <name type="common">Milkfish</name>
    <name type="synonym">Mugil chanos</name>
    <dbReference type="NCBI Taxonomy" id="29144"/>
    <lineage>
        <taxon>Eukaryota</taxon>
        <taxon>Metazoa</taxon>
        <taxon>Chordata</taxon>
        <taxon>Craniata</taxon>
        <taxon>Vertebrata</taxon>
        <taxon>Euteleostomi</taxon>
        <taxon>Actinopterygii</taxon>
        <taxon>Neopterygii</taxon>
        <taxon>Teleostei</taxon>
        <taxon>Ostariophysi</taxon>
        <taxon>Gonorynchiformes</taxon>
        <taxon>Chanidae</taxon>
        <taxon>Chanos</taxon>
    </lineage>
</organism>
<dbReference type="RefSeq" id="XP_030642248.1">
    <property type="nucleotide sequence ID" value="XM_030786388.1"/>
</dbReference>
<dbReference type="InterPro" id="IPR057106">
    <property type="entry name" value="NXPE4_C"/>
</dbReference>
<keyword evidence="3" id="KW-1185">Reference proteome</keyword>
<dbReference type="GO" id="GO:0007399">
    <property type="term" value="P:nervous system development"/>
    <property type="evidence" value="ECO:0007669"/>
    <property type="project" value="UniProtKB-ARBA"/>
</dbReference>
<accession>A0A6J2WD58</accession>
<gene>
    <name evidence="4" type="primary">nxpe3</name>
</gene>
<dbReference type="PANTHER" id="PTHR16165">
    <property type="entry name" value="NXPE FAMILY MEMBER"/>
    <property type="match status" value="1"/>
</dbReference>
<feature type="domain" description="NXPE C-terminal" evidence="2">
    <location>
        <begin position="332"/>
        <end position="554"/>
    </location>
</feature>
<evidence type="ECO:0000313" key="4">
    <source>
        <dbReference type="RefSeq" id="XP_030642248.1"/>
    </source>
</evidence>
<dbReference type="Proteomes" id="UP000504632">
    <property type="component" value="Chromosome 10"/>
</dbReference>
<dbReference type="AlphaFoldDB" id="A0A6J2WD58"/>
<name>A0A6J2WD58_CHACN</name>
<dbReference type="SUPFAM" id="SSF81296">
    <property type="entry name" value="E set domains"/>
    <property type="match status" value="1"/>
</dbReference>
<dbReference type="InterPro" id="IPR026845">
    <property type="entry name" value="NXPH/NXPE"/>
</dbReference>
<evidence type="ECO:0000256" key="1">
    <source>
        <dbReference type="ARBA" id="ARBA00005431"/>
    </source>
</evidence>
<sequence length="561" mass="63305">MGGSLLKLAPVFVLLVLSGLAFLFWNITDLEKWNCQTVSTFYQIQSNMQSAFRTAEPSPPPDLNHTYCNHVGQEPTPKEAWEESQLLKSVAWPQPLVPGLPLRQSSDPAQSYYVIQGSDGWRVGGQLEVVVRMNNYLGQPKKHGGDFLIGRLHTPELKAGVAGTVRDHGDGNYTVLFPLLWEGVVQVGVTLVHPSEAVVVLRRLREERPDRVYFKSLFRSQYISQTTICNLCLPPTQEPICNYTDPHTGEPWFCYKPRVLDCDARVTHSKGGYKNKLLTKEEALFFQSNVNIKIPIHASGTDNVTVLPAERAKVARGSLSVTPAGYYYEGSWRPLTGVVMRRFNDVAAITQCLTGKVVYIFGDSTARQWFEYLNKFFPAIDLRSPKGTGPSLAVESKNNIMIQYRCHGPPIRFTGVSTQTLTYVFNELDRLPGGPHTVVALSIWSHFSTFPMEVYIRRLRHIRKAVIRLLNRAPSTLIFIRTANLQRLDPESSLYNSDWFSIQLDTVLRAMFKGLNVHVVDAWEMTLAHEHPHILHPPPEIIQNMMDLMLSHICPVKKKGG</sequence>
<comment type="similarity">
    <text evidence="1">Belongs to the NXPE family.</text>
</comment>
<dbReference type="CTD" id="91775"/>
<reference evidence="4" key="1">
    <citation type="submission" date="2025-08" db="UniProtKB">
        <authorList>
            <consortium name="RefSeq"/>
        </authorList>
    </citation>
    <scope>IDENTIFICATION</scope>
</reference>
<protein>
    <submittedName>
        <fullName evidence="4">NXPE family member 3</fullName>
    </submittedName>
</protein>
<dbReference type="Pfam" id="PF06312">
    <property type="entry name" value="Neurexophilin"/>
    <property type="match status" value="1"/>
</dbReference>
<proteinExistence type="inferred from homology"/>
<dbReference type="Pfam" id="PF24536">
    <property type="entry name" value="NXPE4_C"/>
    <property type="match status" value="1"/>
</dbReference>
<dbReference type="InParanoid" id="A0A6J2WD58"/>
<dbReference type="OrthoDB" id="5950832at2759"/>
<dbReference type="InterPro" id="IPR014756">
    <property type="entry name" value="Ig_E-set"/>
</dbReference>